<evidence type="ECO:0000313" key="3">
    <source>
        <dbReference type="Proteomes" id="UP001342418"/>
    </source>
</evidence>
<gene>
    <name evidence="2" type="primary">hcnA</name>
    <name evidence="2" type="ORF">NTH_04190</name>
</gene>
<dbReference type="Gene3D" id="3.10.20.440">
    <property type="entry name" value="2Fe-2S iron-sulphur cluster binding domain, sarcosine oxidase, alpha subunit, N-terminal domain"/>
    <property type="match status" value="1"/>
</dbReference>
<name>A0ABY5MSU3_9HYPH</name>
<keyword evidence="2" id="KW-0614">Plasmid</keyword>
<dbReference type="RefSeq" id="WP_338532137.1">
    <property type="nucleotide sequence ID" value="NZ_CP030942.1"/>
</dbReference>
<keyword evidence="3" id="KW-1185">Reference proteome</keyword>
<dbReference type="EMBL" id="CP030942">
    <property type="protein sequence ID" value="UUP19678.1"/>
    <property type="molecule type" value="Genomic_DNA"/>
</dbReference>
<dbReference type="Pfam" id="PF13510">
    <property type="entry name" value="Fer2_4"/>
    <property type="match status" value="1"/>
</dbReference>
<keyword evidence="1 2" id="KW-0560">Oxidoreductase</keyword>
<dbReference type="InterPro" id="IPR036010">
    <property type="entry name" value="2Fe-2S_ferredoxin-like_sf"/>
</dbReference>
<reference evidence="2 3" key="1">
    <citation type="submission" date="2018-07" db="EMBL/GenBank/DDBJ databases">
        <title>Genome sequence of Nitratireductor thuwali#1536.</title>
        <authorList>
            <person name="Michoud G."/>
            <person name="Merlino G."/>
            <person name="Sefrji F.O."/>
            <person name="Daffonchio D."/>
        </authorList>
    </citation>
    <scope>NUCLEOTIDE SEQUENCE [LARGE SCALE GENOMIC DNA]</scope>
    <source>
        <strain evidence="2 3">Nit1536</strain>
        <plasmid evidence="2 3">p1536_1</plasmid>
    </source>
</reference>
<proteinExistence type="predicted"/>
<evidence type="ECO:0000313" key="2">
    <source>
        <dbReference type="EMBL" id="UUP19678.1"/>
    </source>
</evidence>
<geneLocation type="plasmid" evidence="2 3">
    <name>p1536_1</name>
</geneLocation>
<dbReference type="Proteomes" id="UP001342418">
    <property type="component" value="Plasmid p1536_1"/>
</dbReference>
<protein>
    <submittedName>
        <fullName evidence="2">Hydrogen cyanide synthase subunit HcnA</fullName>
        <ecNumber evidence="2">1.4.99.5</ecNumber>
    </submittedName>
</protein>
<dbReference type="EC" id="1.4.99.5" evidence="2"/>
<organism evidence="2 3">
    <name type="scientific">Nitratireductor thuwali</name>
    <dbReference type="NCBI Taxonomy" id="2267699"/>
    <lineage>
        <taxon>Bacteria</taxon>
        <taxon>Pseudomonadati</taxon>
        <taxon>Pseudomonadota</taxon>
        <taxon>Alphaproteobacteria</taxon>
        <taxon>Hyphomicrobiales</taxon>
        <taxon>Phyllobacteriaceae</taxon>
        <taxon>Nitratireductor</taxon>
    </lineage>
</organism>
<sequence>MAVFEFVSHAGFTAASQKARVTITVDGELVQTAECTRIAAVLLSLDEHAFRRSPISDAPRSAYCMMGICFECLVEIDGRPNRQACLAFAQDGMEVRRGLDSQAQAER</sequence>
<dbReference type="InterPro" id="IPR042204">
    <property type="entry name" value="2Fe-2S-bd_N"/>
</dbReference>
<evidence type="ECO:0000256" key="1">
    <source>
        <dbReference type="ARBA" id="ARBA00023002"/>
    </source>
</evidence>
<dbReference type="SUPFAM" id="SSF54292">
    <property type="entry name" value="2Fe-2S ferredoxin-like"/>
    <property type="match status" value="1"/>
</dbReference>
<accession>A0ABY5MSU3</accession>
<dbReference type="GO" id="GO:0050622">
    <property type="term" value="F:glycine dehydrogenase (cyanide-forming) activity"/>
    <property type="evidence" value="ECO:0007669"/>
    <property type="project" value="UniProtKB-EC"/>
</dbReference>